<sequence>MSITLQRIVAPTDEEIAALHELCLGTPGYWRLCEGKPPGRDQIAGWFAGADLPEGLSLADEYFFTLWAENRRVGLCQILRGWPYRSRAMIGLMLIVEEWQGLGLGRLAYRELERLIIDWPGIQTVWIGVAANNLPALSFWQSLGFRATGERRRDPKFLAETLLFEKAFD</sequence>
<keyword evidence="3" id="KW-1185">Reference proteome</keyword>
<evidence type="ECO:0000259" key="1">
    <source>
        <dbReference type="PROSITE" id="PS51186"/>
    </source>
</evidence>
<dbReference type="PROSITE" id="PS51186">
    <property type="entry name" value="GNAT"/>
    <property type="match status" value="1"/>
</dbReference>
<dbReference type="SUPFAM" id="SSF55729">
    <property type="entry name" value="Acyl-CoA N-acyltransferases (Nat)"/>
    <property type="match status" value="1"/>
</dbReference>
<dbReference type="EMBL" id="JBHSBU010000001">
    <property type="protein sequence ID" value="MFC4160435.1"/>
    <property type="molecule type" value="Genomic_DNA"/>
</dbReference>
<keyword evidence="2" id="KW-0808">Transferase</keyword>
<protein>
    <submittedName>
        <fullName evidence="2">GNAT family N-acetyltransferase</fullName>
        <ecNumber evidence="2">2.3.-.-</ecNumber>
    </submittedName>
</protein>
<evidence type="ECO:0000313" key="2">
    <source>
        <dbReference type="EMBL" id="MFC4160435.1"/>
    </source>
</evidence>
<dbReference type="Proteomes" id="UP001595791">
    <property type="component" value="Unassembled WGS sequence"/>
</dbReference>
<dbReference type="Gene3D" id="3.40.630.30">
    <property type="match status" value="1"/>
</dbReference>
<feature type="domain" description="N-acetyltransferase" evidence="1">
    <location>
        <begin position="6"/>
        <end position="169"/>
    </location>
</feature>
<dbReference type="EC" id="2.3.-.-" evidence="2"/>
<comment type="caution">
    <text evidence="2">The sequence shown here is derived from an EMBL/GenBank/DDBJ whole genome shotgun (WGS) entry which is preliminary data.</text>
</comment>
<reference evidence="3" key="1">
    <citation type="journal article" date="2019" name="Int. J. Syst. Evol. Microbiol.">
        <title>The Global Catalogue of Microorganisms (GCM) 10K type strain sequencing project: providing services to taxonomists for standard genome sequencing and annotation.</title>
        <authorList>
            <consortium name="The Broad Institute Genomics Platform"/>
            <consortium name="The Broad Institute Genome Sequencing Center for Infectious Disease"/>
            <person name="Wu L."/>
            <person name="Ma J."/>
        </authorList>
    </citation>
    <scope>NUCLEOTIDE SEQUENCE [LARGE SCALE GENOMIC DNA]</scope>
    <source>
        <strain evidence="3">LMG 29894</strain>
    </source>
</reference>
<dbReference type="GO" id="GO:0016746">
    <property type="term" value="F:acyltransferase activity"/>
    <property type="evidence" value="ECO:0007669"/>
    <property type="project" value="UniProtKB-KW"/>
</dbReference>
<organism evidence="2 3">
    <name type="scientific">Chitinimonas lacunae</name>
    <dbReference type="NCBI Taxonomy" id="1963018"/>
    <lineage>
        <taxon>Bacteria</taxon>
        <taxon>Pseudomonadati</taxon>
        <taxon>Pseudomonadota</taxon>
        <taxon>Betaproteobacteria</taxon>
        <taxon>Neisseriales</taxon>
        <taxon>Chitinibacteraceae</taxon>
        <taxon>Chitinimonas</taxon>
    </lineage>
</organism>
<dbReference type="InterPro" id="IPR000182">
    <property type="entry name" value="GNAT_dom"/>
</dbReference>
<dbReference type="Pfam" id="PF00583">
    <property type="entry name" value="Acetyltransf_1"/>
    <property type="match status" value="1"/>
</dbReference>
<name>A0ABV8MUB9_9NEIS</name>
<dbReference type="InterPro" id="IPR016181">
    <property type="entry name" value="Acyl_CoA_acyltransferase"/>
</dbReference>
<accession>A0ABV8MUB9</accession>
<evidence type="ECO:0000313" key="3">
    <source>
        <dbReference type="Proteomes" id="UP001595791"/>
    </source>
</evidence>
<proteinExistence type="predicted"/>
<dbReference type="CDD" id="cd04301">
    <property type="entry name" value="NAT_SF"/>
    <property type="match status" value="1"/>
</dbReference>
<dbReference type="RefSeq" id="WP_378165257.1">
    <property type="nucleotide sequence ID" value="NZ_JBHSBU010000001.1"/>
</dbReference>
<keyword evidence="2" id="KW-0012">Acyltransferase</keyword>
<gene>
    <name evidence="2" type="ORF">ACFOW7_13920</name>
</gene>